<reference evidence="1" key="1">
    <citation type="submission" date="2023-01" db="EMBL/GenBank/DDBJ databases">
        <title>Colletotrichum chrysophilum M932 genome sequence.</title>
        <authorList>
            <person name="Baroncelli R."/>
        </authorList>
    </citation>
    <scope>NUCLEOTIDE SEQUENCE</scope>
    <source>
        <strain evidence="1">M932</strain>
    </source>
</reference>
<keyword evidence="2" id="KW-1185">Reference proteome</keyword>
<evidence type="ECO:0000313" key="2">
    <source>
        <dbReference type="Proteomes" id="UP001243330"/>
    </source>
</evidence>
<gene>
    <name evidence="1" type="ORF">CCHR01_14348</name>
</gene>
<accession>A0AAD9A7Q5</accession>
<dbReference type="AlphaFoldDB" id="A0AAD9A7Q5"/>
<dbReference type="EMBL" id="JAQOWY010000380">
    <property type="protein sequence ID" value="KAK1843043.1"/>
    <property type="molecule type" value="Genomic_DNA"/>
</dbReference>
<sequence length="85" mass="9355">MSNDRHTQGERMSCGILPRDLAGQLRGCVVVAVSSEALGTFSWNQWEEAPIHGRIEGRRFCSMVKAGLYASPCANMGPWRAQTES</sequence>
<evidence type="ECO:0000313" key="1">
    <source>
        <dbReference type="EMBL" id="KAK1843043.1"/>
    </source>
</evidence>
<name>A0AAD9A7Q5_9PEZI</name>
<protein>
    <submittedName>
        <fullName evidence="1">Uncharacterized protein</fullName>
    </submittedName>
</protein>
<organism evidence="1 2">
    <name type="scientific">Colletotrichum chrysophilum</name>
    <dbReference type="NCBI Taxonomy" id="1836956"/>
    <lineage>
        <taxon>Eukaryota</taxon>
        <taxon>Fungi</taxon>
        <taxon>Dikarya</taxon>
        <taxon>Ascomycota</taxon>
        <taxon>Pezizomycotina</taxon>
        <taxon>Sordariomycetes</taxon>
        <taxon>Hypocreomycetidae</taxon>
        <taxon>Glomerellales</taxon>
        <taxon>Glomerellaceae</taxon>
        <taxon>Colletotrichum</taxon>
        <taxon>Colletotrichum gloeosporioides species complex</taxon>
    </lineage>
</organism>
<comment type="caution">
    <text evidence="1">The sequence shown here is derived from an EMBL/GenBank/DDBJ whole genome shotgun (WGS) entry which is preliminary data.</text>
</comment>
<dbReference type="Proteomes" id="UP001243330">
    <property type="component" value="Unassembled WGS sequence"/>
</dbReference>
<proteinExistence type="predicted"/>